<feature type="region of interest" description="Disordered" evidence="6">
    <location>
        <begin position="1"/>
        <end position="22"/>
    </location>
</feature>
<name>A0ABY2JZ05_9MICC</name>
<feature type="transmembrane region" description="Helical" evidence="7">
    <location>
        <begin position="207"/>
        <end position="226"/>
    </location>
</feature>
<dbReference type="InterPro" id="IPR018076">
    <property type="entry name" value="T2SS_GspF_dom"/>
</dbReference>
<dbReference type="Pfam" id="PF00482">
    <property type="entry name" value="T2SSF"/>
    <property type="match status" value="1"/>
</dbReference>
<dbReference type="Proteomes" id="UP000297477">
    <property type="component" value="Unassembled WGS sequence"/>
</dbReference>
<comment type="caution">
    <text evidence="9">The sequence shown here is derived from an EMBL/GenBank/DDBJ whole genome shotgun (WGS) entry which is preliminary data.</text>
</comment>
<evidence type="ECO:0000256" key="7">
    <source>
        <dbReference type="SAM" id="Phobius"/>
    </source>
</evidence>
<keyword evidence="10" id="KW-1185">Reference proteome</keyword>
<reference evidence="9 10" key="1">
    <citation type="submission" date="2019-03" db="EMBL/GenBank/DDBJ databases">
        <title>Reclassification of Micrococcus aloeverae and Micrococcus yunnanensis as later heterotypic synonyms of Micrococcus luteus.</title>
        <authorList>
            <person name="Huang C.-H."/>
        </authorList>
    </citation>
    <scope>NUCLEOTIDE SEQUENCE [LARGE SCALE GENOMIC DNA]</scope>
    <source>
        <strain evidence="9 10">BCRC 12151</strain>
    </source>
</reference>
<feature type="transmembrane region" description="Helical" evidence="7">
    <location>
        <begin position="344"/>
        <end position="370"/>
    </location>
</feature>
<evidence type="ECO:0000259" key="8">
    <source>
        <dbReference type="Pfam" id="PF00482"/>
    </source>
</evidence>
<dbReference type="PANTHER" id="PTHR35007:SF3">
    <property type="entry name" value="POSSIBLE CONSERVED ALANINE RICH MEMBRANE PROTEIN"/>
    <property type="match status" value="1"/>
</dbReference>
<dbReference type="EMBL" id="SPKT01000012">
    <property type="protein sequence ID" value="TFH98962.1"/>
    <property type="molecule type" value="Genomic_DNA"/>
</dbReference>
<feature type="transmembrane region" description="Helical" evidence="7">
    <location>
        <begin position="177"/>
        <end position="195"/>
    </location>
</feature>
<comment type="subcellular location">
    <subcellularLocation>
        <location evidence="1">Cell membrane</location>
        <topology evidence="1">Multi-pass membrane protein</topology>
    </subcellularLocation>
</comment>
<keyword evidence="5 7" id="KW-0472">Membrane</keyword>
<evidence type="ECO:0000256" key="4">
    <source>
        <dbReference type="ARBA" id="ARBA00022989"/>
    </source>
</evidence>
<evidence type="ECO:0000256" key="3">
    <source>
        <dbReference type="ARBA" id="ARBA00022692"/>
    </source>
</evidence>
<gene>
    <name evidence="9" type="ORF">E4A49_07070</name>
</gene>
<organism evidence="9 10">
    <name type="scientific">Micrococcus lylae</name>
    <dbReference type="NCBI Taxonomy" id="1273"/>
    <lineage>
        <taxon>Bacteria</taxon>
        <taxon>Bacillati</taxon>
        <taxon>Actinomycetota</taxon>
        <taxon>Actinomycetes</taxon>
        <taxon>Micrococcales</taxon>
        <taxon>Micrococcaceae</taxon>
        <taxon>Micrococcus</taxon>
    </lineage>
</organism>
<proteinExistence type="predicted"/>
<accession>A0ABY2JZ05</accession>
<sequence>MGCARGPAERAGPVRARLPGRLPGQLPSRLASWRPSRVGARWRRWTAVRTGAADRQRLRFVEAVRRWAALLRTGSGEGQAWRLVADREDVCVRPEPGCCLGHSLRGLAAAVELGADPRRVPGPSGVVEWQTLLALLQVCRASGAAPAETAERFADASAAELDAERARRAAAAGPKSTVTLLRWMPLGGLGIAWLLGAGPDSLLGDRLGWLVLTAGVLFAAVGHVWAQSLLRTAAGPGREVDAAAWLDVTAALLRSGASLVGALERAAVALPGGQRLRPVLARLRWGADWDEAWEDLADEELAELGRRLQPLHTSGMAGAAGLTQAARAVRQERRRTAELAAEQLAVRLVVPLGLCHLPAFVCLGVLPLLLMMLRGPG</sequence>
<evidence type="ECO:0000256" key="6">
    <source>
        <dbReference type="SAM" id="MobiDB-lite"/>
    </source>
</evidence>
<keyword evidence="4 7" id="KW-1133">Transmembrane helix</keyword>
<feature type="domain" description="Type II secretion system protein GspF" evidence="8">
    <location>
        <begin position="245"/>
        <end position="362"/>
    </location>
</feature>
<evidence type="ECO:0000313" key="9">
    <source>
        <dbReference type="EMBL" id="TFH98962.1"/>
    </source>
</evidence>
<evidence type="ECO:0000313" key="10">
    <source>
        <dbReference type="Proteomes" id="UP000297477"/>
    </source>
</evidence>
<keyword evidence="3 7" id="KW-0812">Transmembrane</keyword>
<dbReference type="PANTHER" id="PTHR35007">
    <property type="entry name" value="INTEGRAL MEMBRANE PROTEIN-RELATED"/>
    <property type="match status" value="1"/>
</dbReference>
<evidence type="ECO:0000256" key="5">
    <source>
        <dbReference type="ARBA" id="ARBA00023136"/>
    </source>
</evidence>
<keyword evidence="2" id="KW-1003">Cell membrane</keyword>
<evidence type="ECO:0000256" key="2">
    <source>
        <dbReference type="ARBA" id="ARBA00022475"/>
    </source>
</evidence>
<evidence type="ECO:0000256" key="1">
    <source>
        <dbReference type="ARBA" id="ARBA00004651"/>
    </source>
</evidence>
<protein>
    <submittedName>
        <fullName evidence="9">Type II secretion system F family protein</fullName>
    </submittedName>
</protein>